<feature type="compositionally biased region" description="Basic and acidic residues" evidence="1">
    <location>
        <begin position="408"/>
        <end position="422"/>
    </location>
</feature>
<dbReference type="EMBL" id="FQVU01000003">
    <property type="protein sequence ID" value="SHG84281.1"/>
    <property type="molecule type" value="Genomic_DNA"/>
</dbReference>
<gene>
    <name evidence="4" type="ORF">SAMN05443575_2909</name>
</gene>
<evidence type="ECO:0000313" key="5">
    <source>
        <dbReference type="Proteomes" id="UP000186132"/>
    </source>
</evidence>
<evidence type="ECO:0000256" key="2">
    <source>
        <dbReference type="SAM" id="SignalP"/>
    </source>
</evidence>
<keyword evidence="5" id="KW-1185">Reference proteome</keyword>
<dbReference type="CDD" id="cd06577">
    <property type="entry name" value="PASTA_pknB"/>
    <property type="match status" value="3"/>
</dbReference>
<dbReference type="Pfam" id="PF03793">
    <property type="entry name" value="PASTA"/>
    <property type="match status" value="2"/>
</dbReference>
<feature type="domain" description="PASTA" evidence="3">
    <location>
        <begin position="501"/>
        <end position="566"/>
    </location>
</feature>
<dbReference type="AlphaFoldDB" id="A0A1M5N430"/>
<name>A0A1M5N430_9ACTN</name>
<sequence length="942" mass="98505">MRLARVRTRRSGRAAGVLVTVAAVSAGLAASLGAGYTVAHAALQDGSAYVTKGSTVSHVNGESRTLDATSRAALATSGEALRVRAVPGDKVVAVNQKTGVVTTVDGGTMTPTATVRPKRATVTEPSDVVSSGKGAWLVDYDGSAVRPLEQGVARAPVAVAGRPDDAAPGPAGSLFVLTREGTLVRVDRDRSVHRVDVDNARNGSLTVAGSQAYLVTTVGDVVALDGTSGRRVAAVQGAAPGSDGHVLVGSSQGSGEHVLVVSSRLLAIVDPRTGGVGDLVTLPTADHRLGRPVEYRGKVYVPDYAAHKLVVVDVATKRVERTQLTVPGTQPTFDLFVAGGKLWANDQYAQRLVQLDDTGQHRVDKGPGNGVQDDTRKPPPTRSPQSPTSTTPPAGTPPSRSGGSSSPTRDRGGEGRRGKDRTNPPSRGGGSTAPRYVQVPHFPDGVYRDVACSQLADLGLRCSAVSREVTVKDSDTVVETSPRAGAKVAEGSTVTVIYVGKPAVPDVANDTPADACHAIELAGLRCRTTADTPAEQIEDFGAVTGTDPPSGQQVATNSTVAVRYRGSFRMPDFSGTKGTKACDRLRELSLQLPDRQPVTVECTTKDGDPAPKSEPDAANEVYEQKPAGNATFTPGSGHRVSLTVHTADADLADYTLRRGGYPNDAQTAVEECAQRFRCVLSDQRVPAVDGGAHPDWVGKVAAMQDGNGNDRQPGRYQVGDATTVVIVAYGDQAQVPNVVGQQPSQGCQAVQSAGFECRLEYQPNRVAQVNGQSPQGGATAGINTTVTLYQSDKPTVVLNKYHRTTGSGTGVVRILVAEGDPVPPNYALDGPVGSVYRAGSYSPDWPLKEFTNTGTCSGYQNNILYSHGAPAGCMSQANTRNAGDVLPPDGDTCSWGTVWLFRISNKIDNDTIQFDIVRGTTKKSDVPGTSYDEPLGCVYPPQ</sequence>
<evidence type="ECO:0000313" key="4">
    <source>
        <dbReference type="EMBL" id="SHG84281.1"/>
    </source>
</evidence>
<proteinExistence type="predicted"/>
<organism evidence="4 5">
    <name type="scientific">Jatrophihabitans endophyticus</name>
    <dbReference type="NCBI Taxonomy" id="1206085"/>
    <lineage>
        <taxon>Bacteria</taxon>
        <taxon>Bacillati</taxon>
        <taxon>Actinomycetota</taxon>
        <taxon>Actinomycetes</taxon>
        <taxon>Jatrophihabitantales</taxon>
        <taxon>Jatrophihabitantaceae</taxon>
        <taxon>Jatrophihabitans</taxon>
    </lineage>
</organism>
<evidence type="ECO:0000259" key="3">
    <source>
        <dbReference type="PROSITE" id="PS51178"/>
    </source>
</evidence>
<dbReference type="STRING" id="1206085.SAMN05443575_2909"/>
<feature type="region of interest" description="Disordered" evidence="1">
    <location>
        <begin position="356"/>
        <end position="437"/>
    </location>
</feature>
<dbReference type="PROSITE" id="PS51178">
    <property type="entry name" value="PASTA"/>
    <property type="match status" value="3"/>
</dbReference>
<dbReference type="Pfam" id="PF13360">
    <property type="entry name" value="PQQ_2"/>
    <property type="match status" value="1"/>
</dbReference>
<keyword evidence="2" id="KW-0732">Signal</keyword>
<dbReference type="InterPro" id="IPR002372">
    <property type="entry name" value="PQQ_rpt_dom"/>
</dbReference>
<feature type="compositionally biased region" description="Low complexity" evidence="1">
    <location>
        <begin position="383"/>
        <end position="407"/>
    </location>
</feature>
<dbReference type="Gene3D" id="2.130.10.10">
    <property type="entry name" value="YVTN repeat-like/Quinoprotein amine dehydrogenase"/>
    <property type="match status" value="1"/>
</dbReference>
<evidence type="ECO:0000256" key="1">
    <source>
        <dbReference type="SAM" id="MobiDB-lite"/>
    </source>
</evidence>
<feature type="domain" description="PASTA" evidence="3">
    <location>
        <begin position="730"/>
        <end position="792"/>
    </location>
</feature>
<dbReference type="SMART" id="SM00740">
    <property type="entry name" value="PASTA"/>
    <property type="match status" value="4"/>
</dbReference>
<dbReference type="InterPro" id="IPR005543">
    <property type="entry name" value="PASTA_dom"/>
</dbReference>
<dbReference type="InterPro" id="IPR015943">
    <property type="entry name" value="WD40/YVTN_repeat-like_dom_sf"/>
</dbReference>
<accession>A0A1M5N430</accession>
<feature type="signal peptide" evidence="2">
    <location>
        <begin position="1"/>
        <end position="41"/>
    </location>
</feature>
<feature type="domain" description="PASTA" evidence="3">
    <location>
        <begin position="433"/>
        <end position="500"/>
    </location>
</feature>
<feature type="chain" id="PRO_5013223145" evidence="2">
    <location>
        <begin position="42"/>
        <end position="942"/>
    </location>
</feature>
<dbReference type="Proteomes" id="UP000186132">
    <property type="component" value="Unassembled WGS sequence"/>
</dbReference>
<reference evidence="4 5" key="1">
    <citation type="submission" date="2016-11" db="EMBL/GenBank/DDBJ databases">
        <authorList>
            <person name="Jaros S."/>
            <person name="Januszkiewicz K."/>
            <person name="Wedrychowicz H."/>
        </authorList>
    </citation>
    <scope>NUCLEOTIDE SEQUENCE [LARGE SCALE GENOMIC DNA]</scope>
    <source>
        <strain evidence="4 5">DSM 45627</strain>
    </source>
</reference>
<dbReference type="SUPFAM" id="SSF63829">
    <property type="entry name" value="Calcium-dependent phosphotriesterase"/>
    <property type="match status" value="1"/>
</dbReference>
<protein>
    <submittedName>
        <fullName evidence="4">PASTA domain-containing protein</fullName>
    </submittedName>
</protein>
<dbReference type="Gene3D" id="3.30.10.20">
    <property type="match status" value="3"/>
</dbReference>